<accession>A0ABS6SLY3</accession>
<feature type="region of interest" description="Disordered" evidence="1">
    <location>
        <begin position="46"/>
        <end position="71"/>
    </location>
</feature>
<dbReference type="EMBL" id="JAGSPB010000002">
    <property type="protein sequence ID" value="MBV7265996.1"/>
    <property type="molecule type" value="Genomic_DNA"/>
</dbReference>
<reference evidence="2 3" key="1">
    <citation type="submission" date="2021-04" db="EMBL/GenBank/DDBJ databases">
        <authorList>
            <person name="Pira H."/>
            <person name="Risdian C."/>
            <person name="Wink J."/>
        </authorList>
    </citation>
    <scope>NUCLEOTIDE SEQUENCE [LARGE SCALE GENOMIC DNA]</scope>
    <source>
        <strain evidence="2 3">WH131</strain>
    </source>
</reference>
<feature type="compositionally biased region" description="Basic and acidic residues" evidence="1">
    <location>
        <begin position="46"/>
        <end position="59"/>
    </location>
</feature>
<gene>
    <name evidence="2" type="ORF">KCG45_07370</name>
</gene>
<organism evidence="2 3">
    <name type="scientific">Erythrobacter ani</name>
    <dbReference type="NCBI Taxonomy" id="2827235"/>
    <lineage>
        <taxon>Bacteria</taxon>
        <taxon>Pseudomonadati</taxon>
        <taxon>Pseudomonadota</taxon>
        <taxon>Alphaproteobacteria</taxon>
        <taxon>Sphingomonadales</taxon>
        <taxon>Erythrobacteraceae</taxon>
        <taxon>Erythrobacter/Porphyrobacter group</taxon>
        <taxon>Erythrobacter</taxon>
    </lineage>
</organism>
<protein>
    <submittedName>
        <fullName evidence="2">Uncharacterized protein</fullName>
    </submittedName>
</protein>
<evidence type="ECO:0000256" key="1">
    <source>
        <dbReference type="SAM" id="MobiDB-lite"/>
    </source>
</evidence>
<evidence type="ECO:0000313" key="2">
    <source>
        <dbReference type="EMBL" id="MBV7265996.1"/>
    </source>
</evidence>
<comment type="caution">
    <text evidence="2">The sequence shown here is derived from an EMBL/GenBank/DDBJ whole genome shotgun (WGS) entry which is preliminary data.</text>
</comment>
<keyword evidence="3" id="KW-1185">Reference proteome</keyword>
<dbReference type="Proteomes" id="UP000699975">
    <property type="component" value="Unassembled WGS sequence"/>
</dbReference>
<evidence type="ECO:0000313" key="3">
    <source>
        <dbReference type="Proteomes" id="UP000699975"/>
    </source>
</evidence>
<name>A0ABS6SLY3_9SPHN</name>
<dbReference type="RefSeq" id="WP_218316607.1">
    <property type="nucleotide sequence ID" value="NZ_JAGSPB010000002.1"/>
</dbReference>
<sequence length="71" mass="8454">MEPMRDSIHYQQLARKARQLASAHSDPVVARRLRETAVQHDRLARKLEREESVGEKNQSEWKSFIKQLKKR</sequence>
<proteinExistence type="predicted"/>